<dbReference type="EMBL" id="JACCEL010000001">
    <property type="protein sequence ID" value="MBG9977212.1"/>
    <property type="molecule type" value="Genomic_DNA"/>
</dbReference>
<evidence type="ECO:0000313" key="2">
    <source>
        <dbReference type="EMBL" id="MBG9977212.1"/>
    </source>
</evidence>
<dbReference type="InterPro" id="IPR010982">
    <property type="entry name" value="Lambda_DNA-bd_dom_sf"/>
</dbReference>
<sequence>MMLGEAVEQLRIEKNISVKDLIGERISKSTYSRFVNNKSMVSADTLLYLLNQLHTTFAMFLQLHTDYFDLKYDYTILNHCLELKQTYRLSNLLKKWELKIGHLSIPEELFIKTIKITLADLNGELATAIPLDELRKVYDELNYWTDYNLKSFKASMHLFDTQTAIKYAKKILKNIDNIDGTLVHEEVFYVLGRVFSRCLMEGLNKDAKEIYSNLNRLYISQYDLGKQTYAMYYEGLANVILLNKFDDIKLINDAIDYWDLLHMTYRIDEFCTIYEAASHHMDLPELRRMKEVI</sequence>
<dbReference type="Proteomes" id="UP000823401">
    <property type="component" value="Unassembled WGS sequence"/>
</dbReference>
<dbReference type="CDD" id="cd00093">
    <property type="entry name" value="HTH_XRE"/>
    <property type="match status" value="1"/>
</dbReference>
<feature type="domain" description="HTH-type transcriptional regulator Rgg C-terminal" evidence="1">
    <location>
        <begin position="108"/>
        <end position="265"/>
    </location>
</feature>
<dbReference type="InterPro" id="IPR010057">
    <property type="entry name" value="Transcription_activator_Rgg_C"/>
</dbReference>
<dbReference type="InterPro" id="IPR011990">
    <property type="entry name" value="TPR-like_helical_dom_sf"/>
</dbReference>
<protein>
    <submittedName>
        <fullName evidence="2">Helix-turn-helix domain-containing protein</fullName>
    </submittedName>
</protein>
<dbReference type="Gene3D" id="1.25.40.10">
    <property type="entry name" value="Tetratricopeptide repeat domain"/>
    <property type="match status" value="1"/>
</dbReference>
<reference evidence="2 3" key="1">
    <citation type="submission" date="2020-07" db="EMBL/GenBank/DDBJ databases">
        <title>Facklamia lactis sp. nov., isolated from raw milk.</title>
        <authorList>
            <person name="Doll E.V."/>
            <person name="Huptas C."/>
            <person name="Staib L."/>
            <person name="Wenning M."/>
            <person name="Scherer S."/>
        </authorList>
    </citation>
    <scope>NUCLEOTIDE SEQUENCE [LARGE SCALE GENOMIC DNA]</scope>
    <source>
        <strain evidence="2 3">DSM 104272</strain>
    </source>
</reference>
<gene>
    <name evidence="2" type="ORF">HYQ42_00310</name>
</gene>
<dbReference type="InterPro" id="IPR053163">
    <property type="entry name" value="HTH-type_regulator_Rgg"/>
</dbReference>
<evidence type="ECO:0000313" key="3">
    <source>
        <dbReference type="Proteomes" id="UP000823401"/>
    </source>
</evidence>
<proteinExistence type="predicted"/>
<dbReference type="RefSeq" id="WP_197103064.1">
    <property type="nucleotide sequence ID" value="NZ_JACCEL010000001.1"/>
</dbReference>
<keyword evidence="3" id="KW-1185">Reference proteome</keyword>
<dbReference type="InterPro" id="IPR001387">
    <property type="entry name" value="Cro/C1-type_HTH"/>
</dbReference>
<dbReference type="SUPFAM" id="SSF47413">
    <property type="entry name" value="lambda repressor-like DNA-binding domains"/>
    <property type="match status" value="1"/>
</dbReference>
<dbReference type="PANTHER" id="PTHR37038">
    <property type="entry name" value="TRANSCRIPTIONAL REGULATOR-RELATED"/>
    <property type="match status" value="1"/>
</dbReference>
<comment type="caution">
    <text evidence="2">The sequence shown here is derived from an EMBL/GenBank/DDBJ whole genome shotgun (WGS) entry which is preliminary data.</text>
</comment>
<name>A0ABS0LGS3_9LACT</name>
<organism evidence="2 3">
    <name type="scientific">Ruoffia tabacinasalis</name>
    <dbReference type="NCBI Taxonomy" id="87458"/>
    <lineage>
        <taxon>Bacteria</taxon>
        <taxon>Bacillati</taxon>
        <taxon>Bacillota</taxon>
        <taxon>Bacilli</taxon>
        <taxon>Lactobacillales</taxon>
        <taxon>Aerococcaceae</taxon>
        <taxon>Ruoffia</taxon>
    </lineage>
</organism>
<evidence type="ECO:0000259" key="1">
    <source>
        <dbReference type="Pfam" id="PF21259"/>
    </source>
</evidence>
<accession>A0ABS0LGS3</accession>
<dbReference type="Pfam" id="PF21259">
    <property type="entry name" value="Rgg_C"/>
    <property type="match status" value="1"/>
</dbReference>